<reference evidence="1 2" key="1">
    <citation type="journal article" date="2015" name="Genome Biol. Evol.">
        <title>Phylogenomic analyses indicate that early fungi evolved digesting cell walls of algal ancestors of land plants.</title>
        <authorList>
            <person name="Chang Y."/>
            <person name="Wang S."/>
            <person name="Sekimoto S."/>
            <person name="Aerts A.L."/>
            <person name="Choi C."/>
            <person name="Clum A."/>
            <person name="LaButti K.M."/>
            <person name="Lindquist E.A."/>
            <person name="Yee Ngan C."/>
            <person name="Ohm R.A."/>
            <person name="Salamov A.A."/>
            <person name="Grigoriev I.V."/>
            <person name="Spatafora J.W."/>
            <person name="Berbee M.L."/>
        </authorList>
    </citation>
    <scope>NUCLEOTIDE SEQUENCE [LARGE SCALE GENOMIC DNA]</scope>
    <source>
        <strain evidence="1 2">NRRL 28638</strain>
    </source>
</reference>
<protein>
    <submittedName>
        <fullName evidence="1">Uncharacterized protein</fullName>
    </submittedName>
</protein>
<proteinExistence type="predicted"/>
<sequence>MAVFTNKSILDYPQLVPNPPNTELFIQLDLSLQQQDLDKKTVKYLVDFKPFGMNATQGPIAWDREIIFDFFPTQLIAKDGQIIKPYRFEVDLIDGSAKDYPFDAYKTEVGFFAYDNTTKQAIPLGLNANIRTISTTNRFEKLDLKTENGDKIYYFKVVVYRSTIVFREYPPPVMSLGVAILFALPALRKTQPGIPDIG</sequence>
<name>A0A137NW09_CONC2</name>
<keyword evidence="2" id="KW-1185">Reference proteome</keyword>
<accession>A0A137NW09</accession>
<dbReference type="AlphaFoldDB" id="A0A137NW09"/>
<dbReference type="EMBL" id="KQ964670">
    <property type="protein sequence ID" value="KXN66993.1"/>
    <property type="molecule type" value="Genomic_DNA"/>
</dbReference>
<evidence type="ECO:0000313" key="2">
    <source>
        <dbReference type="Proteomes" id="UP000070444"/>
    </source>
</evidence>
<dbReference type="OrthoDB" id="2117972at2759"/>
<evidence type="ECO:0000313" key="1">
    <source>
        <dbReference type="EMBL" id="KXN66993.1"/>
    </source>
</evidence>
<dbReference type="Proteomes" id="UP000070444">
    <property type="component" value="Unassembled WGS sequence"/>
</dbReference>
<organism evidence="1 2">
    <name type="scientific">Conidiobolus coronatus (strain ATCC 28846 / CBS 209.66 / NRRL 28638)</name>
    <name type="common">Delacroixia coronata</name>
    <dbReference type="NCBI Taxonomy" id="796925"/>
    <lineage>
        <taxon>Eukaryota</taxon>
        <taxon>Fungi</taxon>
        <taxon>Fungi incertae sedis</taxon>
        <taxon>Zoopagomycota</taxon>
        <taxon>Entomophthoromycotina</taxon>
        <taxon>Entomophthoromycetes</taxon>
        <taxon>Entomophthorales</taxon>
        <taxon>Ancylistaceae</taxon>
        <taxon>Conidiobolus</taxon>
    </lineage>
</organism>
<feature type="non-terminal residue" evidence="1">
    <location>
        <position position="198"/>
    </location>
</feature>
<gene>
    <name evidence="1" type="ORF">CONCODRAFT_80321</name>
</gene>